<accession>A0ABS6F0D6</accession>
<comment type="caution">
    <text evidence="1">The sequence shown here is derived from an EMBL/GenBank/DDBJ whole genome shotgun (WGS) entry which is preliminary data.</text>
</comment>
<sequence length="201" mass="23540">MKIKPSIIITDLQEYVNIFNISLTEEAIKTLMDVENFAYKCNNPANFKLFFSKIIRNSKVIQNILVDKGTNPNLIALILEKDYYESIDELATYEKDSEVYSKVYQRKNCEKTAIIDSALEYCTRDYRNMLENTDIILAAMDEYERILEQDGGQWVDKELNKGVNTLSHVYGRYDKSLWVKFDDIREGLLRIKKIDKYNKAS</sequence>
<evidence type="ECO:0000313" key="1">
    <source>
        <dbReference type="EMBL" id="MBU5591850.1"/>
    </source>
</evidence>
<dbReference type="Proteomes" id="UP000736583">
    <property type="component" value="Unassembled WGS sequence"/>
</dbReference>
<dbReference type="RefSeq" id="WP_216456783.1">
    <property type="nucleotide sequence ID" value="NZ_JAHLQL010000002.1"/>
</dbReference>
<keyword evidence="2" id="KW-1185">Reference proteome</keyword>
<protein>
    <submittedName>
        <fullName evidence="1">Uncharacterized protein</fullName>
    </submittedName>
</protein>
<name>A0ABS6F0D6_9CLOT</name>
<organism evidence="1 2">
    <name type="scientific">Clostridium simiarum</name>
    <dbReference type="NCBI Taxonomy" id="2841506"/>
    <lineage>
        <taxon>Bacteria</taxon>
        <taxon>Bacillati</taxon>
        <taxon>Bacillota</taxon>
        <taxon>Clostridia</taxon>
        <taxon>Eubacteriales</taxon>
        <taxon>Clostridiaceae</taxon>
        <taxon>Clostridium</taxon>
    </lineage>
</organism>
<gene>
    <name evidence="1" type="ORF">KQI89_08735</name>
</gene>
<dbReference type="EMBL" id="JAHLQL010000002">
    <property type="protein sequence ID" value="MBU5591850.1"/>
    <property type="molecule type" value="Genomic_DNA"/>
</dbReference>
<evidence type="ECO:0000313" key="2">
    <source>
        <dbReference type="Proteomes" id="UP000736583"/>
    </source>
</evidence>
<proteinExistence type="predicted"/>
<reference evidence="1 2" key="1">
    <citation type="submission" date="2021-06" db="EMBL/GenBank/DDBJ databases">
        <authorList>
            <person name="Sun Q."/>
            <person name="Li D."/>
        </authorList>
    </citation>
    <scope>NUCLEOTIDE SEQUENCE [LARGE SCALE GENOMIC DNA]</scope>
    <source>
        <strain evidence="1 2">MSJ-4</strain>
    </source>
</reference>